<dbReference type="GO" id="GO:0003677">
    <property type="term" value="F:DNA binding"/>
    <property type="evidence" value="ECO:0007669"/>
    <property type="project" value="UniProtKB-KW"/>
</dbReference>
<evidence type="ECO:0000259" key="5">
    <source>
        <dbReference type="PROSITE" id="PS50931"/>
    </source>
</evidence>
<gene>
    <name evidence="6" type="ORF">FXN63_20865</name>
</gene>
<dbReference type="FunFam" id="1.10.10.10:FF:000001">
    <property type="entry name" value="LysR family transcriptional regulator"/>
    <property type="match status" value="1"/>
</dbReference>
<evidence type="ECO:0000256" key="3">
    <source>
        <dbReference type="ARBA" id="ARBA00023125"/>
    </source>
</evidence>
<comment type="similarity">
    <text evidence="1">Belongs to the LysR transcriptional regulatory family.</text>
</comment>
<dbReference type="Pfam" id="PF00126">
    <property type="entry name" value="HTH_1"/>
    <property type="match status" value="1"/>
</dbReference>
<feature type="domain" description="HTH lysR-type" evidence="5">
    <location>
        <begin position="1"/>
        <end position="58"/>
    </location>
</feature>
<sequence length="308" mass="33240">MNEGALRYFMEVARSGSLSAASATLHVAISAISRQIAKLEEQVGTPLFERAPRGMVLTDAGRLLLAHARRMALESDAVLNSIASLHSSLGNEIRIACSQGLAEDVLPSAIAAFRKRHPATRFHVMVGVSAEIGRLVTNGDVDLAIAFNLQPGKGVVVRHAQRSPLFAVMSASHPLARRKQITLDDLRVHPLAVTSQATTTRMLLDMACNMAGVLIEPVYTSSHGGALYAFVRDSDAILLAGYVSVAARLRHDGLVAKPIDNLEMQSRSLQVQVMAGRLLPEVIERFISDMVVRLQSLDAATPRIKKKA</sequence>
<evidence type="ECO:0000256" key="2">
    <source>
        <dbReference type="ARBA" id="ARBA00023015"/>
    </source>
</evidence>
<dbReference type="InterPro" id="IPR050950">
    <property type="entry name" value="HTH-type_LysR_regulators"/>
</dbReference>
<dbReference type="KEGG" id="pacr:FXN63_20865"/>
<protein>
    <submittedName>
        <fullName evidence="6">LysR family transcriptional regulator</fullName>
    </submittedName>
</protein>
<dbReference type="Gene3D" id="3.40.190.290">
    <property type="match status" value="1"/>
</dbReference>
<keyword evidence="4" id="KW-0804">Transcription</keyword>
<dbReference type="SUPFAM" id="SSF53850">
    <property type="entry name" value="Periplasmic binding protein-like II"/>
    <property type="match status" value="1"/>
</dbReference>
<dbReference type="GO" id="GO:0003700">
    <property type="term" value="F:DNA-binding transcription factor activity"/>
    <property type="evidence" value="ECO:0007669"/>
    <property type="project" value="InterPro"/>
</dbReference>
<organism evidence="6 7">
    <name type="scientific">Pigmentiphaga aceris</name>
    <dbReference type="NCBI Taxonomy" id="1940612"/>
    <lineage>
        <taxon>Bacteria</taxon>
        <taxon>Pseudomonadati</taxon>
        <taxon>Pseudomonadota</taxon>
        <taxon>Betaproteobacteria</taxon>
        <taxon>Burkholderiales</taxon>
        <taxon>Alcaligenaceae</taxon>
        <taxon>Pigmentiphaga</taxon>
    </lineage>
</organism>
<dbReference type="Pfam" id="PF03466">
    <property type="entry name" value="LysR_substrate"/>
    <property type="match status" value="1"/>
</dbReference>
<proteinExistence type="inferred from homology"/>
<keyword evidence="2" id="KW-0805">Transcription regulation</keyword>
<dbReference type="SUPFAM" id="SSF46785">
    <property type="entry name" value="Winged helix' DNA-binding domain"/>
    <property type="match status" value="1"/>
</dbReference>
<dbReference type="GO" id="GO:0005829">
    <property type="term" value="C:cytosol"/>
    <property type="evidence" value="ECO:0007669"/>
    <property type="project" value="TreeGrafter"/>
</dbReference>
<dbReference type="InterPro" id="IPR005119">
    <property type="entry name" value="LysR_subst-bd"/>
</dbReference>
<name>A0A5C0B612_9BURK</name>
<dbReference type="InterPro" id="IPR036388">
    <property type="entry name" value="WH-like_DNA-bd_sf"/>
</dbReference>
<evidence type="ECO:0000313" key="6">
    <source>
        <dbReference type="EMBL" id="QEI08017.1"/>
    </source>
</evidence>
<dbReference type="AlphaFoldDB" id="A0A5C0B612"/>
<dbReference type="PANTHER" id="PTHR30419:SF8">
    <property type="entry name" value="NITROGEN ASSIMILATION TRANSCRIPTIONAL ACTIVATOR-RELATED"/>
    <property type="match status" value="1"/>
</dbReference>
<keyword evidence="3" id="KW-0238">DNA-binding</keyword>
<dbReference type="RefSeq" id="WP_148817129.1">
    <property type="nucleotide sequence ID" value="NZ_CP043046.1"/>
</dbReference>
<dbReference type="InterPro" id="IPR036390">
    <property type="entry name" value="WH_DNA-bd_sf"/>
</dbReference>
<dbReference type="OrthoDB" id="8839922at2"/>
<evidence type="ECO:0000313" key="7">
    <source>
        <dbReference type="Proteomes" id="UP000325161"/>
    </source>
</evidence>
<keyword evidence="7" id="KW-1185">Reference proteome</keyword>
<evidence type="ECO:0000256" key="1">
    <source>
        <dbReference type="ARBA" id="ARBA00009437"/>
    </source>
</evidence>
<dbReference type="InterPro" id="IPR000847">
    <property type="entry name" value="LysR_HTH_N"/>
</dbReference>
<accession>A0A5C0B612</accession>
<reference evidence="6 7" key="1">
    <citation type="submission" date="2019-08" db="EMBL/GenBank/DDBJ databases">
        <title>Amphibian skin-associated Pigmentiphaga: genome sequence and occurrence across geography and hosts.</title>
        <authorList>
            <person name="Bletz M.C."/>
            <person name="Bunk B."/>
            <person name="Sproeer C."/>
            <person name="Biwer P."/>
            <person name="Reiter S."/>
            <person name="Rabemananjara F.C.E."/>
            <person name="Schulz S."/>
            <person name="Overmann J."/>
            <person name="Vences M."/>
        </authorList>
    </citation>
    <scope>NUCLEOTIDE SEQUENCE [LARGE SCALE GENOMIC DNA]</scope>
    <source>
        <strain evidence="6 7">Mada1488</strain>
    </source>
</reference>
<dbReference type="Proteomes" id="UP000325161">
    <property type="component" value="Chromosome"/>
</dbReference>
<dbReference type="EMBL" id="CP043046">
    <property type="protein sequence ID" value="QEI08017.1"/>
    <property type="molecule type" value="Genomic_DNA"/>
</dbReference>
<dbReference type="PROSITE" id="PS50931">
    <property type="entry name" value="HTH_LYSR"/>
    <property type="match status" value="1"/>
</dbReference>
<dbReference type="Gene3D" id="1.10.10.10">
    <property type="entry name" value="Winged helix-like DNA-binding domain superfamily/Winged helix DNA-binding domain"/>
    <property type="match status" value="1"/>
</dbReference>
<evidence type="ECO:0000256" key="4">
    <source>
        <dbReference type="ARBA" id="ARBA00023163"/>
    </source>
</evidence>
<dbReference type="PANTHER" id="PTHR30419">
    <property type="entry name" value="HTH-TYPE TRANSCRIPTIONAL REGULATOR YBHD"/>
    <property type="match status" value="1"/>
</dbReference>